<evidence type="ECO:0000313" key="7">
    <source>
        <dbReference type="Proteomes" id="UP000260783"/>
    </source>
</evidence>
<protein>
    <submittedName>
        <fullName evidence="6">IclR family transcriptional regulator</fullName>
    </submittedName>
</protein>
<dbReference type="Gene3D" id="3.30.450.40">
    <property type="match status" value="1"/>
</dbReference>
<keyword evidence="3" id="KW-0804">Transcription</keyword>
<dbReference type="SUPFAM" id="SSF46785">
    <property type="entry name" value="Winged helix' DNA-binding domain"/>
    <property type="match status" value="1"/>
</dbReference>
<name>A0A3E2UR29_9FIRM</name>
<dbReference type="PANTHER" id="PTHR30136:SF24">
    <property type="entry name" value="HTH-TYPE TRANSCRIPTIONAL REPRESSOR ALLR"/>
    <property type="match status" value="1"/>
</dbReference>
<evidence type="ECO:0000259" key="5">
    <source>
        <dbReference type="PROSITE" id="PS51078"/>
    </source>
</evidence>
<evidence type="ECO:0000256" key="2">
    <source>
        <dbReference type="ARBA" id="ARBA00023125"/>
    </source>
</evidence>
<dbReference type="Pfam" id="PF09339">
    <property type="entry name" value="HTH_IclR"/>
    <property type="match status" value="1"/>
</dbReference>
<keyword evidence="2" id="KW-0238">DNA-binding</keyword>
<dbReference type="GO" id="GO:0003677">
    <property type="term" value="F:DNA binding"/>
    <property type="evidence" value="ECO:0007669"/>
    <property type="project" value="UniProtKB-KW"/>
</dbReference>
<proteinExistence type="predicted"/>
<dbReference type="Pfam" id="PF01614">
    <property type="entry name" value="IclR_C"/>
    <property type="match status" value="1"/>
</dbReference>
<dbReference type="InterPro" id="IPR014757">
    <property type="entry name" value="Tscrpt_reg_IclR_C"/>
</dbReference>
<gene>
    <name evidence="6" type="ORF">DWZ04_06720</name>
</gene>
<dbReference type="Gene3D" id="1.10.10.10">
    <property type="entry name" value="Winged helix-like DNA-binding domain superfamily/Winged helix DNA-binding domain"/>
    <property type="match status" value="1"/>
</dbReference>
<reference evidence="6 7" key="1">
    <citation type="submission" date="2018-08" db="EMBL/GenBank/DDBJ databases">
        <title>A genome reference for cultivated species of the human gut microbiota.</title>
        <authorList>
            <person name="Zou Y."/>
            <person name="Xue W."/>
            <person name="Luo G."/>
        </authorList>
    </citation>
    <scope>NUCLEOTIDE SEQUENCE [LARGE SCALE GENOMIC DNA]</scope>
    <source>
        <strain evidence="6 7">AF29-11BH</strain>
    </source>
</reference>
<dbReference type="InterPro" id="IPR036388">
    <property type="entry name" value="WH-like_DNA-bd_sf"/>
</dbReference>
<dbReference type="RefSeq" id="WP_117526690.1">
    <property type="nucleotide sequence ID" value="NZ_BNEV01000039.1"/>
</dbReference>
<dbReference type="InterPro" id="IPR050707">
    <property type="entry name" value="HTH_MetabolicPath_Reg"/>
</dbReference>
<dbReference type="GO" id="GO:0045892">
    <property type="term" value="P:negative regulation of DNA-templated transcription"/>
    <property type="evidence" value="ECO:0007669"/>
    <property type="project" value="TreeGrafter"/>
</dbReference>
<evidence type="ECO:0000256" key="1">
    <source>
        <dbReference type="ARBA" id="ARBA00023015"/>
    </source>
</evidence>
<dbReference type="SMART" id="SM00346">
    <property type="entry name" value="HTH_ICLR"/>
    <property type="match status" value="1"/>
</dbReference>
<evidence type="ECO:0000256" key="3">
    <source>
        <dbReference type="ARBA" id="ARBA00023163"/>
    </source>
</evidence>
<dbReference type="InterPro" id="IPR036390">
    <property type="entry name" value="WH_DNA-bd_sf"/>
</dbReference>
<dbReference type="Proteomes" id="UP000260783">
    <property type="component" value="Unassembled WGS sequence"/>
</dbReference>
<feature type="domain" description="IclR-ED" evidence="5">
    <location>
        <begin position="66"/>
        <end position="247"/>
    </location>
</feature>
<evidence type="ECO:0000259" key="4">
    <source>
        <dbReference type="PROSITE" id="PS51077"/>
    </source>
</evidence>
<sequence length="250" mass="27269">MNRTVERTLAILKIIANSEHGITLQEIANQMDMAKSSTFAIVHTLLELNYISTVENNDKKYCLGVETFALGMKYANNQSLVQQCVIHLPALAEKYNKTAFLGILNGSNVVYLYKYVAENARLATCSIGSSKPAHATALGKALIAFLPPKAQRTLIDNIELTSYTDQTISSKERFIAQLEQIKKQGYATEFAELGHLTACCSVPILDSQGNAVAAISLADIAESNENYLQMANDLKAAAAEISKIVAYTQN</sequence>
<dbReference type="AlphaFoldDB" id="A0A3E2UR29"/>
<dbReference type="InterPro" id="IPR005471">
    <property type="entry name" value="Tscrpt_reg_IclR_N"/>
</dbReference>
<organism evidence="6 7">
    <name type="scientific">Faecalibacterium prausnitzii</name>
    <dbReference type="NCBI Taxonomy" id="853"/>
    <lineage>
        <taxon>Bacteria</taxon>
        <taxon>Bacillati</taxon>
        <taxon>Bacillota</taxon>
        <taxon>Clostridia</taxon>
        <taxon>Eubacteriales</taxon>
        <taxon>Oscillospiraceae</taxon>
        <taxon>Faecalibacterium</taxon>
    </lineage>
</organism>
<dbReference type="PROSITE" id="PS51078">
    <property type="entry name" value="ICLR_ED"/>
    <property type="match status" value="1"/>
</dbReference>
<keyword evidence="1" id="KW-0805">Transcription regulation</keyword>
<dbReference type="GO" id="GO:0003700">
    <property type="term" value="F:DNA-binding transcription factor activity"/>
    <property type="evidence" value="ECO:0007669"/>
    <property type="project" value="TreeGrafter"/>
</dbReference>
<dbReference type="InterPro" id="IPR029016">
    <property type="entry name" value="GAF-like_dom_sf"/>
</dbReference>
<feature type="domain" description="HTH iclR-type" evidence="4">
    <location>
        <begin position="2"/>
        <end position="65"/>
    </location>
</feature>
<comment type="caution">
    <text evidence="6">The sequence shown here is derived from an EMBL/GenBank/DDBJ whole genome shotgun (WGS) entry which is preliminary data.</text>
</comment>
<dbReference type="PANTHER" id="PTHR30136">
    <property type="entry name" value="HELIX-TURN-HELIX TRANSCRIPTIONAL REGULATOR, ICLR FAMILY"/>
    <property type="match status" value="1"/>
</dbReference>
<dbReference type="PROSITE" id="PS51077">
    <property type="entry name" value="HTH_ICLR"/>
    <property type="match status" value="1"/>
</dbReference>
<accession>A0A3E2UR29</accession>
<dbReference type="SUPFAM" id="SSF55781">
    <property type="entry name" value="GAF domain-like"/>
    <property type="match status" value="1"/>
</dbReference>
<dbReference type="EMBL" id="QVEW01000005">
    <property type="protein sequence ID" value="RGB99037.1"/>
    <property type="molecule type" value="Genomic_DNA"/>
</dbReference>
<evidence type="ECO:0000313" key="6">
    <source>
        <dbReference type="EMBL" id="RGB99037.1"/>
    </source>
</evidence>